<organism evidence="3 4">
    <name type="scientific">Pycnoporus cinnabarinus</name>
    <name type="common">Cinnabar-red polypore</name>
    <name type="synonym">Trametes cinnabarina</name>
    <dbReference type="NCBI Taxonomy" id="5643"/>
    <lineage>
        <taxon>Eukaryota</taxon>
        <taxon>Fungi</taxon>
        <taxon>Dikarya</taxon>
        <taxon>Basidiomycota</taxon>
        <taxon>Agaricomycotina</taxon>
        <taxon>Agaricomycetes</taxon>
        <taxon>Polyporales</taxon>
        <taxon>Polyporaceae</taxon>
        <taxon>Trametes</taxon>
    </lineage>
</organism>
<dbReference type="PROSITE" id="PS50181">
    <property type="entry name" value="FBOX"/>
    <property type="match status" value="1"/>
</dbReference>
<accession>A0A060SED9</accession>
<dbReference type="Proteomes" id="UP000029665">
    <property type="component" value="Unassembled WGS sequence"/>
</dbReference>
<gene>
    <name evidence="3" type="ORF">BN946_scf184990.g18</name>
</gene>
<proteinExistence type="predicted"/>
<protein>
    <recommendedName>
        <fullName evidence="2">F-box domain-containing protein</fullName>
    </recommendedName>
</protein>
<comment type="caution">
    <text evidence="3">The sequence shown here is derived from an EMBL/GenBank/DDBJ whole genome shotgun (WGS) entry which is preliminary data.</text>
</comment>
<dbReference type="EMBL" id="CCBP010000116">
    <property type="protein sequence ID" value="CDO72735.1"/>
    <property type="molecule type" value="Genomic_DNA"/>
</dbReference>
<dbReference type="SUPFAM" id="SSF81383">
    <property type="entry name" value="F-box domain"/>
    <property type="match status" value="1"/>
</dbReference>
<dbReference type="Gene3D" id="1.20.1280.50">
    <property type="match status" value="1"/>
</dbReference>
<evidence type="ECO:0000256" key="1">
    <source>
        <dbReference type="SAM" id="MobiDB-lite"/>
    </source>
</evidence>
<sequence length="553" mass="63009">MASVAELKEHLAEHSEERPVAFVPTLHSLPAELIERVLIFSDPRDVSRYAQTCRFARKLVYEPKDQFLWRELYLGRPFDDLRHAVRLPQRHPVLRFDLTSDGDQGKSTVFTQWRSEVERRIQAEAIAASDDSDAELLRQAYKTFLAAVDTAAPMSESDMGPDGKTILSRSENLRWLDRVLRRTRILDRPISFSSTPSNTLAEPAAVSAGTRSHARNAPPRFGAIAEELHQSRRKLRAYVALSHESSFNAESRARMAEIRRTSRCFVYDMRKYHPETLWGPYRIVHLPYSRADHSNRTASGEEEPHGADETLSESDAIPTSGEESVAGEENHRTTLVVNWEHIEHIMNVVGLKLRDVSDVCLGYYKKPPFTLEALRAYSAVGSFERPPHDWAGVTGKWRRFVCFMDYRDLYMFNYSHLPPGPHHVSFFEDPFDEALRPVELHLSLIPASEYFSDPSQIPHVLPSPAPVTDEAVDDPAFPTLYFEGHSRGPHASVASIRGRVSTLADGAIRWQFVTTYDGRMQWRYVRIHDDPAGPFWMIKVNDKLPDGVLNSLH</sequence>
<evidence type="ECO:0000313" key="4">
    <source>
        <dbReference type="Proteomes" id="UP000029665"/>
    </source>
</evidence>
<dbReference type="Pfam" id="PF12937">
    <property type="entry name" value="F-box-like"/>
    <property type="match status" value="1"/>
</dbReference>
<feature type="region of interest" description="Disordered" evidence="1">
    <location>
        <begin position="197"/>
        <end position="217"/>
    </location>
</feature>
<evidence type="ECO:0000259" key="2">
    <source>
        <dbReference type="PROSITE" id="PS50181"/>
    </source>
</evidence>
<evidence type="ECO:0000313" key="3">
    <source>
        <dbReference type="EMBL" id="CDO72735.1"/>
    </source>
</evidence>
<feature type="domain" description="F-box" evidence="2">
    <location>
        <begin position="23"/>
        <end position="72"/>
    </location>
</feature>
<dbReference type="HOGENOM" id="CLU_019366_3_0_1"/>
<name>A0A060SED9_PYCCI</name>
<dbReference type="InterPro" id="IPR036047">
    <property type="entry name" value="F-box-like_dom_sf"/>
</dbReference>
<dbReference type="OMA" id="CTHPKLA"/>
<dbReference type="InterPro" id="IPR001810">
    <property type="entry name" value="F-box_dom"/>
</dbReference>
<dbReference type="OrthoDB" id="3226064at2759"/>
<dbReference type="AlphaFoldDB" id="A0A060SED9"/>
<reference evidence="3" key="1">
    <citation type="submission" date="2014-01" db="EMBL/GenBank/DDBJ databases">
        <title>The genome of the white-rot fungus Pycnoporus cinnabarinus: a basidiomycete model with a versatile arsenal for lignocellulosic biomass breakdown.</title>
        <authorList>
            <person name="Levasseur A."/>
            <person name="Lomascolo A."/>
            <person name="Ruiz-Duenas F.J."/>
            <person name="Uzan E."/>
            <person name="Piumi F."/>
            <person name="Kues U."/>
            <person name="Ram A.F.J."/>
            <person name="Murat C."/>
            <person name="Haon M."/>
            <person name="Benoit I."/>
            <person name="Arfi Y."/>
            <person name="Chevret D."/>
            <person name="Drula E."/>
            <person name="Kwon M.J."/>
            <person name="Gouret P."/>
            <person name="Lesage-Meessen L."/>
            <person name="Lombard V."/>
            <person name="Mariette J."/>
            <person name="Noirot C."/>
            <person name="Park J."/>
            <person name="Patyshakuliyeva A."/>
            <person name="Wieneger R.A.B."/>
            <person name="Wosten H.A.B."/>
            <person name="Martin F."/>
            <person name="Coutinho P.M."/>
            <person name="de Vries R."/>
            <person name="Martinez A.T."/>
            <person name="Klopp C."/>
            <person name="Pontarotti P."/>
            <person name="Henrissat B."/>
            <person name="Record E."/>
        </authorList>
    </citation>
    <scope>NUCLEOTIDE SEQUENCE [LARGE SCALE GENOMIC DNA]</scope>
    <source>
        <strain evidence="3">BRFM137</strain>
    </source>
</reference>
<keyword evidence="4" id="KW-1185">Reference proteome</keyword>
<feature type="region of interest" description="Disordered" evidence="1">
    <location>
        <begin position="293"/>
        <end position="329"/>
    </location>
</feature>
<dbReference type="STRING" id="5643.A0A060SED9"/>